<dbReference type="InParanoid" id="D3BU53"/>
<keyword evidence="3" id="KW-1185">Reference proteome</keyword>
<evidence type="ECO:0000256" key="1">
    <source>
        <dbReference type="SAM" id="MobiDB-lite"/>
    </source>
</evidence>
<feature type="non-terminal residue" evidence="2">
    <location>
        <position position="1"/>
    </location>
</feature>
<gene>
    <name evidence="2" type="ORF">PPL_11672</name>
</gene>
<feature type="region of interest" description="Disordered" evidence="1">
    <location>
        <begin position="30"/>
        <end position="51"/>
    </location>
</feature>
<feature type="region of interest" description="Disordered" evidence="1">
    <location>
        <begin position="63"/>
        <end position="82"/>
    </location>
</feature>
<organism evidence="2 3">
    <name type="scientific">Heterostelium pallidum (strain ATCC 26659 / Pp 5 / PN500)</name>
    <name type="common">Cellular slime mold</name>
    <name type="synonym">Polysphondylium pallidum</name>
    <dbReference type="NCBI Taxonomy" id="670386"/>
    <lineage>
        <taxon>Eukaryota</taxon>
        <taxon>Amoebozoa</taxon>
        <taxon>Evosea</taxon>
        <taxon>Eumycetozoa</taxon>
        <taxon>Dictyostelia</taxon>
        <taxon>Acytosteliales</taxon>
        <taxon>Acytosteliaceae</taxon>
        <taxon>Heterostelium</taxon>
    </lineage>
</organism>
<comment type="caution">
    <text evidence="2">The sequence shown here is derived from an EMBL/GenBank/DDBJ whole genome shotgun (WGS) entry which is preliminary data.</text>
</comment>
<sequence length="82" mass="9608">IFEIDNNYNSQIQDYRQQQQQINYLQQLSQTLQQQSPPQSEAAASNDVEMTSHEDPIMEQVEETDDAMEIDSVFHMKRSRTS</sequence>
<reference evidence="2 3" key="1">
    <citation type="journal article" date="2011" name="Genome Res.">
        <title>Phylogeny-wide analysis of social amoeba genomes highlights ancient origins for complex intercellular communication.</title>
        <authorList>
            <person name="Heidel A.J."/>
            <person name="Lawal H.M."/>
            <person name="Felder M."/>
            <person name="Schilde C."/>
            <person name="Helps N.R."/>
            <person name="Tunggal B."/>
            <person name="Rivero F."/>
            <person name="John U."/>
            <person name="Schleicher M."/>
            <person name="Eichinger L."/>
            <person name="Platzer M."/>
            <person name="Noegel A.A."/>
            <person name="Schaap P."/>
            <person name="Gloeckner G."/>
        </authorList>
    </citation>
    <scope>NUCLEOTIDE SEQUENCE [LARGE SCALE GENOMIC DNA]</scope>
    <source>
        <strain evidence="3">ATCC 26659 / Pp 5 / PN500</strain>
    </source>
</reference>
<dbReference type="AlphaFoldDB" id="D3BU53"/>
<dbReference type="EMBL" id="ADBJ01000058">
    <property type="protein sequence ID" value="EFA75054.1"/>
    <property type="molecule type" value="Genomic_DNA"/>
</dbReference>
<accession>D3BU53</accession>
<proteinExistence type="predicted"/>
<protein>
    <submittedName>
        <fullName evidence="2">Uncharacterized protein</fullName>
    </submittedName>
</protein>
<dbReference type="RefSeq" id="XP_020427188.1">
    <property type="nucleotide sequence ID" value="XM_020582421.1"/>
</dbReference>
<evidence type="ECO:0000313" key="3">
    <source>
        <dbReference type="Proteomes" id="UP000001396"/>
    </source>
</evidence>
<feature type="compositionally biased region" description="Low complexity" evidence="1">
    <location>
        <begin position="30"/>
        <end position="45"/>
    </location>
</feature>
<evidence type="ECO:0000313" key="2">
    <source>
        <dbReference type="EMBL" id="EFA75054.1"/>
    </source>
</evidence>
<dbReference type="GeneID" id="31367140"/>
<name>D3BU53_HETP5</name>
<dbReference type="Proteomes" id="UP000001396">
    <property type="component" value="Unassembled WGS sequence"/>
</dbReference>